<dbReference type="Pfam" id="PF14529">
    <property type="entry name" value="Exo_endo_phos_2"/>
    <property type="match status" value="1"/>
</dbReference>
<gene>
    <name evidence="2" type="ORF">QE152_g31992</name>
</gene>
<dbReference type="GO" id="GO:0004519">
    <property type="term" value="F:endonuclease activity"/>
    <property type="evidence" value="ECO:0007669"/>
    <property type="project" value="UniProtKB-KW"/>
</dbReference>
<dbReference type="SUPFAM" id="SSF56219">
    <property type="entry name" value="DNase I-like"/>
    <property type="match status" value="1"/>
</dbReference>
<sequence length="169" mass="19564">MSEESILECSAKKVTKTKVTIINIYRPPSRDVQSFLRILDNILNDKDKILLGDFNINQSRKSTQRNLFLDLLKTYDLYLSITETSRVTSTRKTTIDNIFTNSDSFKSYSWTSALSDHLARGISLMVKESTDDIVKIHRRIFSKISLELIRNELGLIDWEEILLLDDVNM</sequence>
<dbReference type="EMBL" id="JASPKY010000455">
    <property type="protein sequence ID" value="KAK9696303.1"/>
    <property type="molecule type" value="Genomic_DNA"/>
</dbReference>
<proteinExistence type="predicted"/>
<feature type="domain" description="Endonuclease/exonuclease/phosphatase" evidence="1">
    <location>
        <begin position="20"/>
        <end position="118"/>
    </location>
</feature>
<evidence type="ECO:0000313" key="2">
    <source>
        <dbReference type="EMBL" id="KAK9696303.1"/>
    </source>
</evidence>
<organism evidence="2 3">
    <name type="scientific">Popillia japonica</name>
    <name type="common">Japanese beetle</name>
    <dbReference type="NCBI Taxonomy" id="7064"/>
    <lineage>
        <taxon>Eukaryota</taxon>
        <taxon>Metazoa</taxon>
        <taxon>Ecdysozoa</taxon>
        <taxon>Arthropoda</taxon>
        <taxon>Hexapoda</taxon>
        <taxon>Insecta</taxon>
        <taxon>Pterygota</taxon>
        <taxon>Neoptera</taxon>
        <taxon>Endopterygota</taxon>
        <taxon>Coleoptera</taxon>
        <taxon>Polyphaga</taxon>
        <taxon>Scarabaeiformia</taxon>
        <taxon>Scarabaeidae</taxon>
        <taxon>Rutelinae</taxon>
        <taxon>Popillia</taxon>
    </lineage>
</organism>
<keyword evidence="2" id="KW-0540">Nuclease</keyword>
<dbReference type="AlphaFoldDB" id="A0AAW1J0D6"/>
<keyword evidence="2" id="KW-0255">Endonuclease</keyword>
<reference evidence="2 3" key="1">
    <citation type="journal article" date="2024" name="BMC Genomics">
        <title>De novo assembly and annotation of Popillia japonica's genome with initial clues to its potential as an invasive pest.</title>
        <authorList>
            <person name="Cucini C."/>
            <person name="Boschi S."/>
            <person name="Funari R."/>
            <person name="Cardaioli E."/>
            <person name="Iannotti N."/>
            <person name="Marturano G."/>
            <person name="Paoli F."/>
            <person name="Bruttini M."/>
            <person name="Carapelli A."/>
            <person name="Frati F."/>
            <person name="Nardi F."/>
        </authorList>
    </citation>
    <scope>NUCLEOTIDE SEQUENCE [LARGE SCALE GENOMIC DNA]</scope>
    <source>
        <strain evidence="2">DMR45628</strain>
    </source>
</reference>
<evidence type="ECO:0000259" key="1">
    <source>
        <dbReference type="Pfam" id="PF14529"/>
    </source>
</evidence>
<dbReference type="PANTHER" id="PTHR33776">
    <property type="entry name" value="ENDO/EXONUCLEASE/PHOSPHATASE DOMAIN-CONTAINING PROTEIN"/>
    <property type="match status" value="1"/>
</dbReference>
<dbReference type="InterPro" id="IPR036691">
    <property type="entry name" value="Endo/exonu/phosph_ase_sf"/>
</dbReference>
<dbReference type="PANTHER" id="PTHR33776:SF4">
    <property type="entry name" value="ENDONUCLEASE_EXONUCLEASE_PHOSPHATASE DOMAIN-CONTAINING PROTEIN"/>
    <property type="match status" value="1"/>
</dbReference>
<accession>A0AAW1J0D6</accession>
<name>A0AAW1J0D6_POPJA</name>
<dbReference type="Proteomes" id="UP001458880">
    <property type="component" value="Unassembled WGS sequence"/>
</dbReference>
<keyword evidence="2" id="KW-0378">Hydrolase</keyword>
<dbReference type="Gene3D" id="3.60.10.10">
    <property type="entry name" value="Endonuclease/exonuclease/phosphatase"/>
    <property type="match status" value="1"/>
</dbReference>
<keyword evidence="3" id="KW-1185">Reference proteome</keyword>
<evidence type="ECO:0000313" key="3">
    <source>
        <dbReference type="Proteomes" id="UP001458880"/>
    </source>
</evidence>
<comment type="caution">
    <text evidence="2">The sequence shown here is derived from an EMBL/GenBank/DDBJ whole genome shotgun (WGS) entry which is preliminary data.</text>
</comment>
<protein>
    <submittedName>
        <fullName evidence="2">Endonuclease-reverse transcriptase</fullName>
    </submittedName>
</protein>
<dbReference type="InterPro" id="IPR005135">
    <property type="entry name" value="Endo/exonuclease/phosphatase"/>
</dbReference>